<organism evidence="2">
    <name type="scientific">Oryza punctata</name>
    <name type="common">Red rice</name>
    <dbReference type="NCBI Taxonomy" id="4537"/>
    <lineage>
        <taxon>Eukaryota</taxon>
        <taxon>Viridiplantae</taxon>
        <taxon>Streptophyta</taxon>
        <taxon>Embryophyta</taxon>
        <taxon>Tracheophyta</taxon>
        <taxon>Spermatophyta</taxon>
        <taxon>Magnoliopsida</taxon>
        <taxon>Liliopsida</taxon>
        <taxon>Poales</taxon>
        <taxon>Poaceae</taxon>
        <taxon>BOP clade</taxon>
        <taxon>Oryzoideae</taxon>
        <taxon>Oryzeae</taxon>
        <taxon>Oryzinae</taxon>
        <taxon>Oryza</taxon>
    </lineage>
</organism>
<reference evidence="2" key="2">
    <citation type="submission" date="2018-05" db="EMBL/GenBank/DDBJ databases">
        <title>OpunRS2 (Oryza punctata Reference Sequence Version 2).</title>
        <authorList>
            <person name="Zhang J."/>
            <person name="Kudrna D."/>
            <person name="Lee S."/>
            <person name="Talag J."/>
            <person name="Welchert J."/>
            <person name="Wing R.A."/>
        </authorList>
    </citation>
    <scope>NUCLEOTIDE SEQUENCE [LARGE SCALE GENOMIC DNA]</scope>
</reference>
<proteinExistence type="predicted"/>
<dbReference type="HOGENOM" id="CLU_1689560_0_0_1"/>
<evidence type="ECO:0000313" key="3">
    <source>
        <dbReference type="Proteomes" id="UP000026962"/>
    </source>
</evidence>
<accession>A0A0E0L1D9</accession>
<dbReference type="EnsemblPlants" id="OPUNC05G11150.1">
    <property type="protein sequence ID" value="OPUNC05G11150.1"/>
    <property type="gene ID" value="OPUNC05G11150"/>
</dbReference>
<reference evidence="2" key="1">
    <citation type="submission" date="2015-04" db="UniProtKB">
        <authorList>
            <consortium name="EnsemblPlants"/>
        </authorList>
    </citation>
    <scope>IDENTIFICATION</scope>
</reference>
<evidence type="ECO:0000256" key="1">
    <source>
        <dbReference type="SAM" id="MobiDB-lite"/>
    </source>
</evidence>
<name>A0A0E0L1D9_ORYPU</name>
<protein>
    <submittedName>
        <fullName evidence="2">Uncharacterized protein</fullName>
    </submittedName>
</protein>
<dbReference type="AlphaFoldDB" id="A0A0E0L1D9"/>
<evidence type="ECO:0000313" key="2">
    <source>
        <dbReference type="EnsemblPlants" id="OPUNC05G11150.1"/>
    </source>
</evidence>
<keyword evidence="3" id="KW-1185">Reference proteome</keyword>
<sequence length="156" mass="16538">MTRARGSRSHGAERTQGAHPCASYQRRARGWRGLKGRGWRVMAMAALVAATEASDFKGKEGAGLHSEGSTRWGGVGSVHAFGVDEQPQQPTLKEVRQWTWSSGASMVDVRGGNVVTIGHLASPRHMSAADGMDGVGAGPDVDIGVVRRYREVGLGT</sequence>
<dbReference type="Proteomes" id="UP000026962">
    <property type="component" value="Chromosome 5"/>
</dbReference>
<feature type="region of interest" description="Disordered" evidence="1">
    <location>
        <begin position="1"/>
        <end position="24"/>
    </location>
</feature>
<dbReference type="Gramene" id="OPUNC05G11150.1">
    <property type="protein sequence ID" value="OPUNC05G11150.1"/>
    <property type="gene ID" value="OPUNC05G11150"/>
</dbReference>